<evidence type="ECO:0000256" key="3">
    <source>
        <dbReference type="ARBA" id="ARBA00022801"/>
    </source>
</evidence>
<evidence type="ECO:0000256" key="4">
    <source>
        <dbReference type="ARBA" id="ARBA00022833"/>
    </source>
</evidence>
<dbReference type="Pfam" id="PF07521">
    <property type="entry name" value="RMMBL"/>
    <property type="match status" value="1"/>
</dbReference>
<dbReference type="InterPro" id="IPR001279">
    <property type="entry name" value="Metallo-B-lactamas"/>
</dbReference>
<keyword evidence="5" id="KW-0269">Exonuclease</keyword>
<dbReference type="CDD" id="cd07714">
    <property type="entry name" value="RNaseJ_MBL-fold"/>
    <property type="match status" value="1"/>
</dbReference>
<dbReference type="Gene3D" id="3.40.50.10710">
    <property type="entry name" value="Metallo-hydrolase/oxidoreductase"/>
    <property type="match status" value="1"/>
</dbReference>
<dbReference type="GO" id="GO:0046872">
    <property type="term" value="F:metal ion binding"/>
    <property type="evidence" value="ECO:0007669"/>
    <property type="project" value="UniProtKB-KW"/>
</dbReference>
<dbReference type="Gene3D" id="3.60.15.10">
    <property type="entry name" value="Ribonuclease Z/Hydroxyacylglutathione hydrolase-like"/>
    <property type="match status" value="1"/>
</dbReference>
<feature type="domain" description="Metallo-beta-lactamase" evidence="7">
    <location>
        <begin position="20"/>
        <end position="215"/>
    </location>
</feature>
<dbReference type="InterPro" id="IPR042173">
    <property type="entry name" value="RNase_J_2"/>
</dbReference>
<evidence type="ECO:0000256" key="1">
    <source>
        <dbReference type="ARBA" id="ARBA00022722"/>
    </source>
</evidence>
<keyword evidence="1" id="KW-0540">Nuclease</keyword>
<comment type="caution">
    <text evidence="8">The sequence shown here is derived from an EMBL/GenBank/DDBJ whole genome shotgun (WGS) entry which is preliminary data.</text>
</comment>
<keyword evidence="6" id="KW-0694">RNA-binding</keyword>
<dbReference type="PANTHER" id="PTHR43694">
    <property type="entry name" value="RIBONUCLEASE J"/>
    <property type="match status" value="1"/>
</dbReference>
<dbReference type="InterPro" id="IPR041636">
    <property type="entry name" value="RNase_J_C"/>
</dbReference>
<dbReference type="SUPFAM" id="SSF56281">
    <property type="entry name" value="Metallo-hydrolase/oxidoreductase"/>
    <property type="match status" value="1"/>
</dbReference>
<keyword evidence="4" id="KW-0862">Zinc</keyword>
<evidence type="ECO:0000259" key="7">
    <source>
        <dbReference type="SMART" id="SM00849"/>
    </source>
</evidence>
<evidence type="ECO:0000256" key="2">
    <source>
        <dbReference type="ARBA" id="ARBA00022723"/>
    </source>
</evidence>
<dbReference type="Pfam" id="PF22505">
    <property type="entry name" value="RNase_J_b_CASP"/>
    <property type="match status" value="1"/>
</dbReference>
<dbReference type="InterPro" id="IPR036866">
    <property type="entry name" value="RibonucZ/Hydroxyglut_hydro"/>
</dbReference>
<keyword evidence="2" id="KW-0479">Metal-binding</keyword>
<dbReference type="Proteomes" id="UP000248597">
    <property type="component" value="Unassembled WGS sequence"/>
</dbReference>
<dbReference type="GO" id="GO:0004527">
    <property type="term" value="F:exonuclease activity"/>
    <property type="evidence" value="ECO:0007669"/>
    <property type="project" value="UniProtKB-KW"/>
</dbReference>
<protein>
    <submittedName>
        <fullName evidence="8">MBL fold hydrolase</fullName>
    </submittedName>
</protein>
<dbReference type="Gene3D" id="3.10.20.580">
    <property type="match status" value="1"/>
</dbReference>
<evidence type="ECO:0000256" key="6">
    <source>
        <dbReference type="ARBA" id="ARBA00022884"/>
    </source>
</evidence>
<sequence length="545" mass="58249">MTTPGKELLFLALGGSGEIGMNANLYGCDGKWIMLDLGVSFGTPDYPGIDIVMPDLDFIEERRDDLLGIVLTHGHEDHIGAIPYLAADLGVPLYANRFTAGLIAHKLAEEGLEKSVRINVVDIDATFRLGPFGIRMMPLAHSILEMSAAVIDTPYGRIFHTGDWKLDDHPVLGTPSSAAALTAVGDEGIDVLVCDSTNAFNPEASGSEGGVRAGLLDAVGAAKGRVVVTTFASNAARLQTLGEVAVATGRNLCVAGRSLDRILGVARASGYLRDFPPTVDFDEAMRLPRDKVMVIATGGQGEPRAALARMAGDVHQIKLEAGDTVVFSSKQIPGNEVAIGRIMNQLAAKDVLTVTEKQAHIHVSGHPGQPELAALYGWLRPKLVVPVHGEIRHMHEQARFALEQGVADALVQQNGDLVRLAPGAPRIVERVHAGRLILDGDVILPADGETINERRKLALNGQISVAVVLSSNGAFVDSLIHYRGVPVEDERDAFLDEMNEAAEQAAAKTARDRDALKEAIRLGVRRVATDWTGKKPVVDVLILDI</sequence>
<reference evidence="8 9" key="1">
    <citation type="submission" date="2017-08" db="EMBL/GenBank/DDBJ databases">
        <title>Infants hospitalized years apart are colonized by the same room-sourced microbial strains.</title>
        <authorList>
            <person name="Brooks B."/>
            <person name="Olm M.R."/>
            <person name="Firek B.A."/>
            <person name="Baker R."/>
            <person name="Thomas B.C."/>
            <person name="Morowitz M.J."/>
            <person name="Banfield J.F."/>
        </authorList>
    </citation>
    <scope>NUCLEOTIDE SEQUENCE [LARGE SCALE GENOMIC DNA]</scope>
    <source>
        <strain evidence="8">S2_005_003_R2_47</strain>
    </source>
</reference>
<keyword evidence="3 8" id="KW-0378">Hydrolase</keyword>
<dbReference type="Pfam" id="PF17770">
    <property type="entry name" value="RNase_J_C"/>
    <property type="match status" value="1"/>
</dbReference>
<dbReference type="GO" id="GO:0003723">
    <property type="term" value="F:RNA binding"/>
    <property type="evidence" value="ECO:0007669"/>
    <property type="project" value="UniProtKB-KW"/>
</dbReference>
<proteinExistence type="predicted"/>
<gene>
    <name evidence="8" type="ORF">DI569_09425</name>
</gene>
<dbReference type="PANTHER" id="PTHR43694:SF1">
    <property type="entry name" value="RIBONUCLEASE J"/>
    <property type="match status" value="1"/>
</dbReference>
<accession>A0A2W5L187</accession>
<dbReference type="SMART" id="SM00849">
    <property type="entry name" value="Lactamase_B"/>
    <property type="match status" value="1"/>
</dbReference>
<dbReference type="InterPro" id="IPR055132">
    <property type="entry name" value="RNase_J_b_CASP"/>
</dbReference>
<evidence type="ECO:0000313" key="8">
    <source>
        <dbReference type="EMBL" id="PZQ22109.1"/>
    </source>
</evidence>
<evidence type="ECO:0000313" key="9">
    <source>
        <dbReference type="Proteomes" id="UP000248597"/>
    </source>
</evidence>
<dbReference type="InterPro" id="IPR011108">
    <property type="entry name" value="RMMBL"/>
</dbReference>
<dbReference type="AlphaFoldDB" id="A0A2W5L187"/>
<evidence type="ECO:0000256" key="5">
    <source>
        <dbReference type="ARBA" id="ARBA00022839"/>
    </source>
</evidence>
<organism evidence="8 9">
    <name type="scientific">Sphingopyxis macrogoltabida</name>
    <name type="common">Sphingomonas macrogoltabidus</name>
    <dbReference type="NCBI Taxonomy" id="33050"/>
    <lineage>
        <taxon>Bacteria</taxon>
        <taxon>Pseudomonadati</taxon>
        <taxon>Pseudomonadota</taxon>
        <taxon>Alphaproteobacteria</taxon>
        <taxon>Sphingomonadales</taxon>
        <taxon>Sphingomonadaceae</taxon>
        <taxon>Sphingopyxis</taxon>
    </lineage>
</organism>
<dbReference type="EMBL" id="QFPJ01000018">
    <property type="protein sequence ID" value="PZQ22109.1"/>
    <property type="molecule type" value="Genomic_DNA"/>
</dbReference>
<name>A0A2W5L187_SPHMC</name>
<dbReference type="Pfam" id="PF12706">
    <property type="entry name" value="Lactamase_B_2"/>
    <property type="match status" value="1"/>
</dbReference>